<dbReference type="RefSeq" id="WP_013842700.1">
    <property type="nucleotide sequence ID" value="NC_015589.1"/>
</dbReference>
<name>F6DRB1_DESRL</name>
<dbReference type="InterPro" id="IPR003439">
    <property type="entry name" value="ABC_transporter-like_ATP-bd"/>
</dbReference>
<dbReference type="CDD" id="cd03235">
    <property type="entry name" value="ABC_Metallic_Cations"/>
    <property type="match status" value="1"/>
</dbReference>
<dbReference type="GO" id="GO:0005524">
    <property type="term" value="F:ATP binding"/>
    <property type="evidence" value="ECO:0007669"/>
    <property type="project" value="UniProtKB-KW"/>
</dbReference>
<dbReference type="EMBL" id="CP002780">
    <property type="protein sequence ID" value="AEG60946.1"/>
    <property type="molecule type" value="Genomic_DNA"/>
</dbReference>
<dbReference type="PANTHER" id="PTHR42734">
    <property type="entry name" value="METAL TRANSPORT SYSTEM ATP-BINDING PROTEIN TM_0124-RELATED"/>
    <property type="match status" value="1"/>
</dbReference>
<keyword evidence="6" id="KW-1185">Reference proteome</keyword>
<dbReference type="InterPro" id="IPR003593">
    <property type="entry name" value="AAA+_ATPase"/>
</dbReference>
<evidence type="ECO:0000256" key="1">
    <source>
        <dbReference type="ARBA" id="ARBA00022448"/>
    </source>
</evidence>
<evidence type="ECO:0000313" key="5">
    <source>
        <dbReference type="EMBL" id="AEG60946.1"/>
    </source>
</evidence>
<dbReference type="SMART" id="SM00382">
    <property type="entry name" value="AAA"/>
    <property type="match status" value="1"/>
</dbReference>
<dbReference type="eggNOG" id="COG1121">
    <property type="taxonomic scope" value="Bacteria"/>
</dbReference>
<gene>
    <name evidence="5" type="ordered locus">Desru_2721</name>
</gene>
<dbReference type="GO" id="GO:0016887">
    <property type="term" value="F:ATP hydrolysis activity"/>
    <property type="evidence" value="ECO:0007669"/>
    <property type="project" value="InterPro"/>
</dbReference>
<dbReference type="Gene3D" id="3.40.50.300">
    <property type="entry name" value="P-loop containing nucleotide triphosphate hydrolases"/>
    <property type="match status" value="1"/>
</dbReference>
<keyword evidence="1" id="KW-0813">Transport</keyword>
<sequence length="247" mass="27092">MKKSIVALEKVSFSYGCHPVLNNISLAIEPGEAVGLVGPNGAGKTTLLKLILGQLKPQGGRVYILGEEAHRLRRRHRVGYVSQRATHFNNDFPATLREVVASGRVAGRGLFRPLLRTDYAVVDRTLEMLGLKEYQNQPVGCLSGGQQQRVFIARALVAEPVMLVLDEPTVGIDAAAVAAFCDLLRSLNREQGLTLLIVSHELEELSSLITRQLYLNGQPCDCSCHSYTSPQLQQQNCVKGLELNYAK</sequence>
<evidence type="ECO:0000256" key="3">
    <source>
        <dbReference type="ARBA" id="ARBA00022840"/>
    </source>
</evidence>
<keyword evidence="2" id="KW-0547">Nucleotide-binding</keyword>
<dbReference type="AlphaFoldDB" id="F6DRB1"/>
<organism evidence="5 6">
    <name type="scientific">Desulforamulus ruminis (strain ATCC 23193 / DSM 2154 / NCIMB 8452 / DL)</name>
    <name type="common">Desulfotomaculum ruminis</name>
    <dbReference type="NCBI Taxonomy" id="696281"/>
    <lineage>
        <taxon>Bacteria</taxon>
        <taxon>Bacillati</taxon>
        <taxon>Bacillota</taxon>
        <taxon>Clostridia</taxon>
        <taxon>Eubacteriales</taxon>
        <taxon>Peptococcaceae</taxon>
        <taxon>Desulforamulus</taxon>
    </lineage>
</organism>
<protein>
    <submittedName>
        <fullName evidence="5">ABC transporter related protein</fullName>
    </submittedName>
</protein>
<feature type="domain" description="ABC transporter" evidence="4">
    <location>
        <begin position="6"/>
        <end position="242"/>
    </location>
</feature>
<reference evidence="6" key="1">
    <citation type="submission" date="2011-05" db="EMBL/GenBank/DDBJ databases">
        <title>Complete sequence of Desulfotomaculum ruminis DSM 2154.</title>
        <authorList>
            <person name="Lucas S."/>
            <person name="Copeland A."/>
            <person name="Lapidus A."/>
            <person name="Cheng J.-F."/>
            <person name="Goodwin L."/>
            <person name="Pitluck S."/>
            <person name="Lu M."/>
            <person name="Detter J.C."/>
            <person name="Han C."/>
            <person name="Tapia R."/>
            <person name="Land M."/>
            <person name="Hauser L."/>
            <person name="Kyrpides N."/>
            <person name="Ivanova N."/>
            <person name="Mikhailova N."/>
            <person name="Pagani I."/>
            <person name="Stams A.J.M."/>
            <person name="Plugge C.M."/>
            <person name="Muyzer G."/>
            <person name="Kuever J."/>
            <person name="Parshina S.N."/>
            <person name="Ivanova A.E."/>
            <person name="Nazina T.N."/>
            <person name="Brambilla E."/>
            <person name="Spring S."/>
            <person name="Klenk H.-P."/>
            <person name="Woyke T."/>
        </authorList>
    </citation>
    <scope>NUCLEOTIDE SEQUENCE [LARGE SCALE GENOMIC DNA]</scope>
    <source>
        <strain evidence="6">ATCC 23193 / DSM 2154 / NCIB 8452 / DL</strain>
    </source>
</reference>
<dbReference type="STRING" id="696281.Desru_2721"/>
<dbReference type="InterPro" id="IPR017871">
    <property type="entry name" value="ABC_transporter-like_CS"/>
</dbReference>
<keyword evidence="3" id="KW-0067">ATP-binding</keyword>
<evidence type="ECO:0000256" key="2">
    <source>
        <dbReference type="ARBA" id="ARBA00022741"/>
    </source>
</evidence>
<evidence type="ECO:0000259" key="4">
    <source>
        <dbReference type="PROSITE" id="PS50893"/>
    </source>
</evidence>
<dbReference type="SUPFAM" id="SSF52540">
    <property type="entry name" value="P-loop containing nucleoside triphosphate hydrolases"/>
    <property type="match status" value="1"/>
</dbReference>
<proteinExistence type="predicted"/>
<dbReference type="Pfam" id="PF00005">
    <property type="entry name" value="ABC_tran"/>
    <property type="match status" value="1"/>
</dbReference>
<dbReference type="Proteomes" id="UP000009234">
    <property type="component" value="Chromosome"/>
</dbReference>
<dbReference type="HOGENOM" id="CLU_000604_1_11_9"/>
<dbReference type="KEGG" id="dru:Desru_2721"/>
<dbReference type="PROSITE" id="PS50893">
    <property type="entry name" value="ABC_TRANSPORTER_2"/>
    <property type="match status" value="1"/>
</dbReference>
<reference evidence="5 6" key="2">
    <citation type="journal article" date="2012" name="Stand. Genomic Sci.">
        <title>Complete genome sequence of the sulfate-reducing firmicute Desulfotomaculum ruminis type strain (DL(T)).</title>
        <authorList>
            <person name="Spring S."/>
            <person name="Visser M."/>
            <person name="Lu M."/>
            <person name="Copeland A."/>
            <person name="Lapidus A."/>
            <person name="Lucas S."/>
            <person name="Cheng J.F."/>
            <person name="Han C."/>
            <person name="Tapia R."/>
            <person name="Goodwin L.A."/>
            <person name="Pitluck S."/>
            <person name="Ivanova N."/>
            <person name="Land M."/>
            <person name="Hauser L."/>
            <person name="Larimer F."/>
            <person name="Rohde M."/>
            <person name="Goker M."/>
            <person name="Detter J.C."/>
            <person name="Kyrpides N.C."/>
            <person name="Woyke T."/>
            <person name="Schaap P.J."/>
            <person name="Plugge C.M."/>
            <person name="Muyzer G."/>
            <person name="Kuever J."/>
            <person name="Pereira I.A."/>
            <person name="Parshina S.N."/>
            <person name="Bernier-Latmani R."/>
            <person name="Stams A.J."/>
            <person name="Klenk H.P."/>
        </authorList>
    </citation>
    <scope>NUCLEOTIDE SEQUENCE [LARGE SCALE GENOMIC DNA]</scope>
    <source>
        <strain evidence="6">ATCC 23193 / DSM 2154 / NCIB 8452 / DL</strain>
    </source>
</reference>
<dbReference type="InterPro" id="IPR050153">
    <property type="entry name" value="Metal_Ion_Import_ABC"/>
</dbReference>
<dbReference type="OrthoDB" id="9806726at2"/>
<dbReference type="PROSITE" id="PS00211">
    <property type="entry name" value="ABC_TRANSPORTER_1"/>
    <property type="match status" value="1"/>
</dbReference>
<dbReference type="InterPro" id="IPR027417">
    <property type="entry name" value="P-loop_NTPase"/>
</dbReference>
<accession>F6DRB1</accession>
<evidence type="ECO:0000313" key="6">
    <source>
        <dbReference type="Proteomes" id="UP000009234"/>
    </source>
</evidence>